<feature type="transmembrane region" description="Helical" evidence="6">
    <location>
        <begin position="336"/>
        <end position="362"/>
    </location>
</feature>
<proteinExistence type="inferred from homology"/>
<dbReference type="Pfam" id="PF00083">
    <property type="entry name" value="Sugar_tr"/>
    <property type="match status" value="1"/>
</dbReference>
<dbReference type="SUPFAM" id="SSF103473">
    <property type="entry name" value="MFS general substrate transporter"/>
    <property type="match status" value="1"/>
</dbReference>
<feature type="transmembrane region" description="Helical" evidence="6">
    <location>
        <begin position="231"/>
        <end position="253"/>
    </location>
</feature>
<gene>
    <name evidence="8" type="ORF">SLS56_010986</name>
</gene>
<dbReference type="Gene3D" id="1.20.1250.20">
    <property type="entry name" value="MFS general substrate transporter like domains"/>
    <property type="match status" value="1"/>
</dbReference>
<evidence type="ECO:0000256" key="2">
    <source>
        <dbReference type="ARBA" id="ARBA00010992"/>
    </source>
</evidence>
<evidence type="ECO:0000256" key="6">
    <source>
        <dbReference type="SAM" id="Phobius"/>
    </source>
</evidence>
<accession>A0ABR3SCZ7</accession>
<evidence type="ECO:0000256" key="3">
    <source>
        <dbReference type="ARBA" id="ARBA00022692"/>
    </source>
</evidence>
<feature type="transmembrane region" description="Helical" evidence="6">
    <location>
        <begin position="374"/>
        <end position="391"/>
    </location>
</feature>
<dbReference type="Proteomes" id="UP001521116">
    <property type="component" value="Unassembled WGS sequence"/>
</dbReference>
<dbReference type="InterPro" id="IPR005828">
    <property type="entry name" value="MFS_sugar_transport-like"/>
</dbReference>
<evidence type="ECO:0000259" key="7">
    <source>
        <dbReference type="PROSITE" id="PS50850"/>
    </source>
</evidence>
<organism evidence="8 9">
    <name type="scientific">Neofusicoccum ribis</name>
    <dbReference type="NCBI Taxonomy" id="45134"/>
    <lineage>
        <taxon>Eukaryota</taxon>
        <taxon>Fungi</taxon>
        <taxon>Dikarya</taxon>
        <taxon>Ascomycota</taxon>
        <taxon>Pezizomycotina</taxon>
        <taxon>Dothideomycetes</taxon>
        <taxon>Dothideomycetes incertae sedis</taxon>
        <taxon>Botryosphaeriales</taxon>
        <taxon>Botryosphaeriaceae</taxon>
        <taxon>Neofusicoccum</taxon>
    </lineage>
</organism>
<dbReference type="PANTHER" id="PTHR48022:SF64">
    <property type="entry name" value="MAJOR FACILITATOR SUPERFAMILY (MFS) PROFILE DOMAIN-CONTAINING PROTEIN"/>
    <property type="match status" value="1"/>
</dbReference>
<sequence length="454" mass="50339">MRVVERVKEDACAGYPTVREPRPHLNEMGGVSADAVLNSRKAGWFENAAIVKLNLILLLSMISSYATGFDGRSVLLPVTTSAGGQRSLEALRLCLPVLHFKEVLKIAPLVSIYNALYSTGAVAAAWITYGTFRMSNNWAWRIPSILQSLSSVLQILLCWCVEESPRWLVAKDRVGEAQGLITKYHAAGNTDDPFVALEIAEIREALRLEKEASESSSYLSFFQTQGNRHRFFIILAVGFFSQWSGNGLVSYYLTLILDSIGYKSEASQTLINALLQIWNLVWGIAFALIVNRFGRRVLFLTSTIGILLVYIVWTALEATYEKETDLTGAGSHGVAKGVLAMIFLYSFFFSIGWGPLQVTYVVEILPYNLRARGLVLYNLFVALALIFNQYVNPVGVTNSKWKSRLYNTGGKSLEETAALLDGEDAAEKLQENAKQVAEEIIIHVVGEKREGSEV</sequence>
<evidence type="ECO:0000256" key="4">
    <source>
        <dbReference type="ARBA" id="ARBA00022989"/>
    </source>
</evidence>
<comment type="subcellular location">
    <subcellularLocation>
        <location evidence="1">Membrane</location>
        <topology evidence="1">Multi-pass membrane protein</topology>
    </subcellularLocation>
</comment>
<keyword evidence="3 6" id="KW-0812">Transmembrane</keyword>
<dbReference type="EMBL" id="JAJVDC020000232">
    <property type="protein sequence ID" value="KAL1617408.1"/>
    <property type="molecule type" value="Genomic_DNA"/>
</dbReference>
<dbReference type="InterPro" id="IPR020846">
    <property type="entry name" value="MFS_dom"/>
</dbReference>
<dbReference type="InterPro" id="IPR036259">
    <property type="entry name" value="MFS_trans_sf"/>
</dbReference>
<keyword evidence="9" id="KW-1185">Reference proteome</keyword>
<keyword evidence="5 6" id="KW-0472">Membrane</keyword>
<evidence type="ECO:0000313" key="8">
    <source>
        <dbReference type="EMBL" id="KAL1617408.1"/>
    </source>
</evidence>
<comment type="caution">
    <text evidence="8">The sequence shown here is derived from an EMBL/GenBank/DDBJ whole genome shotgun (WGS) entry which is preliminary data.</text>
</comment>
<name>A0ABR3SCZ7_9PEZI</name>
<feature type="transmembrane region" description="Helical" evidence="6">
    <location>
        <begin position="297"/>
        <end position="316"/>
    </location>
</feature>
<dbReference type="InterPro" id="IPR050360">
    <property type="entry name" value="MFS_Sugar_Transporters"/>
</dbReference>
<evidence type="ECO:0000256" key="5">
    <source>
        <dbReference type="ARBA" id="ARBA00023136"/>
    </source>
</evidence>
<protein>
    <recommendedName>
        <fullName evidence="7">Major facilitator superfamily (MFS) profile domain-containing protein</fullName>
    </recommendedName>
</protein>
<feature type="domain" description="Major facilitator superfamily (MFS) profile" evidence="7">
    <location>
        <begin position="231"/>
        <end position="454"/>
    </location>
</feature>
<feature type="transmembrane region" description="Helical" evidence="6">
    <location>
        <begin position="112"/>
        <end position="132"/>
    </location>
</feature>
<dbReference type="PROSITE" id="PS50850">
    <property type="entry name" value="MFS"/>
    <property type="match status" value="1"/>
</dbReference>
<feature type="transmembrane region" description="Helical" evidence="6">
    <location>
        <begin position="49"/>
        <end position="67"/>
    </location>
</feature>
<feature type="transmembrane region" description="Helical" evidence="6">
    <location>
        <begin position="273"/>
        <end position="290"/>
    </location>
</feature>
<keyword evidence="4 6" id="KW-1133">Transmembrane helix</keyword>
<reference evidence="8 9" key="1">
    <citation type="submission" date="2024-02" db="EMBL/GenBank/DDBJ databases">
        <title>De novo assembly and annotation of 12 fungi associated with fruit tree decline syndrome in Ontario, Canada.</title>
        <authorList>
            <person name="Sulman M."/>
            <person name="Ellouze W."/>
            <person name="Ilyukhin E."/>
        </authorList>
    </citation>
    <scope>NUCLEOTIDE SEQUENCE [LARGE SCALE GENOMIC DNA]</scope>
    <source>
        <strain evidence="8 9">M1-105</strain>
    </source>
</reference>
<dbReference type="PANTHER" id="PTHR48022">
    <property type="entry name" value="PLASTIDIC GLUCOSE TRANSPORTER 4"/>
    <property type="match status" value="1"/>
</dbReference>
<evidence type="ECO:0000313" key="9">
    <source>
        <dbReference type="Proteomes" id="UP001521116"/>
    </source>
</evidence>
<comment type="similarity">
    <text evidence="2">Belongs to the major facilitator superfamily. Sugar transporter (TC 2.A.1.1) family.</text>
</comment>
<evidence type="ECO:0000256" key="1">
    <source>
        <dbReference type="ARBA" id="ARBA00004141"/>
    </source>
</evidence>